<feature type="compositionally biased region" description="Polar residues" evidence="1">
    <location>
        <begin position="125"/>
        <end position="142"/>
    </location>
</feature>
<comment type="caution">
    <text evidence="2">The sequence shown here is derived from an EMBL/GenBank/DDBJ whole genome shotgun (WGS) entry which is preliminary data.</text>
</comment>
<sequence>MELQDSRALAHVLFGQCRDSLSAYKTLAPSVRKLRNLLEEVEDGVNGGGVVAANEDGINEQAVRCHAILVWLDLAMQQHRQHHSEPTQSAIANLRTAIDVACHQLSVAHESPSHTGGLPPRLETDSWSSAPSQTANSVSVSTRSDDTRKLSTSSSAWSLVRPESTTSESTNDDLNATTTPTLNLRSGEEKQVYSPTSAASAGSTSGSRVASAWASTFALDPLSIPMDQAMAFILSEDIAAPSASSLPSSGGARTSFGKPEDYQADTHHYSQDDQTLAVGDLSGSTTSASTVSLLHPQEVLQSAVGDGHERGPIPLRPLSLQQPLMSTGSAALDLDIQQDIVAATGHTRSMSAGHAAGAGMQPSTNTISRDDSTQSPITGVNPAESHTESKDFVQSPPQLPPRRAPPAPPAPRRKRLRNAPKSRYIIANLTPLDTEASEDSDEDLGTASKSASLKSRDVEHEQPQSGASRAIPEVRIDGSACEEGDQSLGVATPGAASEENGDCTRPASSSNSRNKPLQTYYPASESMVHPEKEVLSQQAPTSTPKRKPPPLPKRPVRYHSVHSAPAAPERRPAPLTSSREPQTIDAPRDDPGRETSKTPHTLKQHRSVGEALNNILTTGDGSPGRWSWQRRLRSRSELDHTQMPVPTPQRLRSHSSLAQLIRDEAGSAVKVRPTVVTVESAPQLLGSDDRPPPVPPRPRPFT</sequence>
<proteinExistence type="predicted"/>
<feature type="region of interest" description="Disordered" evidence="1">
    <location>
        <begin position="351"/>
        <end position="653"/>
    </location>
</feature>
<reference evidence="2 3" key="1">
    <citation type="submission" date="2017-03" db="EMBL/GenBank/DDBJ databases">
        <title>Genomes of endolithic fungi from Antarctica.</title>
        <authorList>
            <person name="Coleine C."/>
            <person name="Masonjones S."/>
            <person name="Stajich J.E."/>
        </authorList>
    </citation>
    <scope>NUCLEOTIDE SEQUENCE [LARGE SCALE GENOMIC DNA]</scope>
    <source>
        <strain evidence="2 3">CCFEE 5311</strain>
    </source>
</reference>
<feature type="compositionally biased region" description="Low complexity" evidence="1">
    <location>
        <begin position="243"/>
        <end position="252"/>
    </location>
</feature>
<evidence type="ECO:0000313" key="2">
    <source>
        <dbReference type="EMBL" id="TKA40451.1"/>
    </source>
</evidence>
<feature type="compositionally biased region" description="Basic and acidic residues" evidence="1">
    <location>
        <begin position="586"/>
        <end position="597"/>
    </location>
</feature>
<accession>A0A4U0UWC4</accession>
<feature type="compositionally biased region" description="Pro residues" evidence="1">
    <location>
        <begin position="692"/>
        <end position="702"/>
    </location>
</feature>
<feature type="compositionally biased region" description="Polar residues" evidence="1">
    <location>
        <begin position="361"/>
        <end position="378"/>
    </location>
</feature>
<dbReference type="EMBL" id="NAJP01000033">
    <property type="protein sequence ID" value="TKA40451.1"/>
    <property type="molecule type" value="Genomic_DNA"/>
</dbReference>
<feature type="compositionally biased region" description="Polar residues" evidence="1">
    <location>
        <begin position="506"/>
        <end position="517"/>
    </location>
</feature>
<protein>
    <submittedName>
        <fullName evidence="2">Uncharacterized protein</fullName>
    </submittedName>
</protein>
<gene>
    <name evidence="2" type="ORF">B0A54_09400</name>
</gene>
<feature type="compositionally biased region" description="Polar residues" evidence="1">
    <location>
        <begin position="150"/>
        <end position="184"/>
    </location>
</feature>
<feature type="region of interest" description="Disordered" evidence="1">
    <location>
        <begin position="109"/>
        <end position="205"/>
    </location>
</feature>
<dbReference type="AlphaFoldDB" id="A0A4U0UWC4"/>
<evidence type="ECO:0000256" key="1">
    <source>
        <dbReference type="SAM" id="MobiDB-lite"/>
    </source>
</evidence>
<evidence type="ECO:0000313" key="3">
    <source>
        <dbReference type="Proteomes" id="UP000310066"/>
    </source>
</evidence>
<feature type="region of interest" description="Disordered" evidence="1">
    <location>
        <begin position="679"/>
        <end position="702"/>
    </location>
</feature>
<feature type="region of interest" description="Disordered" evidence="1">
    <location>
        <begin position="243"/>
        <end position="265"/>
    </location>
</feature>
<organism evidence="2 3">
    <name type="scientific">Friedmanniomyces endolithicus</name>
    <dbReference type="NCBI Taxonomy" id="329885"/>
    <lineage>
        <taxon>Eukaryota</taxon>
        <taxon>Fungi</taxon>
        <taxon>Dikarya</taxon>
        <taxon>Ascomycota</taxon>
        <taxon>Pezizomycotina</taxon>
        <taxon>Dothideomycetes</taxon>
        <taxon>Dothideomycetidae</taxon>
        <taxon>Mycosphaerellales</taxon>
        <taxon>Teratosphaeriaceae</taxon>
        <taxon>Friedmanniomyces</taxon>
    </lineage>
</organism>
<feature type="compositionally biased region" description="Pro residues" evidence="1">
    <location>
        <begin position="397"/>
        <end position="410"/>
    </location>
</feature>
<feature type="compositionally biased region" description="Basic residues" evidence="1">
    <location>
        <begin position="544"/>
        <end position="560"/>
    </location>
</feature>
<dbReference type="OrthoDB" id="3905880at2759"/>
<dbReference type="Proteomes" id="UP000310066">
    <property type="component" value="Unassembled WGS sequence"/>
</dbReference>
<feature type="compositionally biased region" description="Acidic residues" evidence="1">
    <location>
        <begin position="435"/>
        <end position="444"/>
    </location>
</feature>
<feature type="compositionally biased region" description="Basic residues" evidence="1">
    <location>
        <begin position="411"/>
        <end position="420"/>
    </location>
</feature>
<name>A0A4U0UWC4_9PEZI</name>
<feature type="compositionally biased region" description="Low complexity" evidence="1">
    <location>
        <begin position="194"/>
        <end position="205"/>
    </location>
</feature>